<feature type="non-terminal residue" evidence="1">
    <location>
        <position position="185"/>
    </location>
</feature>
<dbReference type="RefSeq" id="XP_060298832.1">
    <property type="nucleotide sequence ID" value="XM_060435601.1"/>
</dbReference>
<protein>
    <recommendedName>
        <fullName evidence="3">Alkyl hydroperoxide reductase subunit C/ Thiol specific antioxidant domain-containing protein</fullName>
    </recommendedName>
</protein>
<reference evidence="1" key="1">
    <citation type="submission" date="2023-06" db="EMBL/GenBank/DDBJ databases">
        <title>Genome-scale phylogeny and comparative genomics of the fungal order Sordariales.</title>
        <authorList>
            <consortium name="Lawrence Berkeley National Laboratory"/>
            <person name="Hensen N."/>
            <person name="Bonometti L."/>
            <person name="Westerberg I."/>
            <person name="Brannstrom I.O."/>
            <person name="Guillou S."/>
            <person name="Cros-Aarteil S."/>
            <person name="Calhoun S."/>
            <person name="Haridas S."/>
            <person name="Kuo A."/>
            <person name="Mondo S."/>
            <person name="Pangilinan J."/>
            <person name="Riley R."/>
            <person name="LaButti K."/>
            <person name="Andreopoulos B."/>
            <person name="Lipzen A."/>
            <person name="Chen C."/>
            <person name="Yanf M."/>
            <person name="Daum C."/>
            <person name="Ng V."/>
            <person name="Clum A."/>
            <person name="Steindorff A."/>
            <person name="Ohm R."/>
            <person name="Martin F."/>
            <person name="Silar P."/>
            <person name="Natvig D."/>
            <person name="Lalanne C."/>
            <person name="Gautier V."/>
            <person name="Ament-velasquez S.L."/>
            <person name="Kruys A."/>
            <person name="Hutchinson M.I."/>
            <person name="Powell A.J."/>
            <person name="Barry K."/>
            <person name="Miller A.N."/>
            <person name="Grigoriev I.V."/>
            <person name="Debuchy R."/>
            <person name="Gladieux P."/>
            <person name="Thoren M.H."/>
            <person name="Johannesson H."/>
        </authorList>
    </citation>
    <scope>NUCLEOTIDE SEQUENCE</scope>
    <source>
        <strain evidence="1">SMH2392-1A</strain>
    </source>
</reference>
<gene>
    <name evidence="1" type="ORF">B0T26DRAFT_595731</name>
</gene>
<dbReference type="SUPFAM" id="SSF52833">
    <property type="entry name" value="Thioredoxin-like"/>
    <property type="match status" value="1"/>
</dbReference>
<evidence type="ECO:0000313" key="2">
    <source>
        <dbReference type="Proteomes" id="UP001172101"/>
    </source>
</evidence>
<dbReference type="AlphaFoldDB" id="A0AA40AVQ7"/>
<feature type="non-terminal residue" evidence="1">
    <location>
        <position position="1"/>
    </location>
</feature>
<sequence length="185" mass="20038">EVGSVPEVGDRAPRSSDGRIAFPSAKLVLLVFLRHCGCPFAEKTFRSLTKFSTKHPEIQCIAVSQGSPAETDKWIAETGGEWNVEVIPDERRELFAQWGLGLTSTWHAMNPWVWYQTYRLGKGEGIWGSSGASLGSAVSGPPREAGTMWQMSGAFAVEANGSVAWSHVARAASDVPDFAEALKTL</sequence>
<keyword evidence="2" id="KW-1185">Reference proteome</keyword>
<dbReference type="EMBL" id="JAUIRO010000003">
    <property type="protein sequence ID" value="KAK0722908.1"/>
    <property type="molecule type" value="Genomic_DNA"/>
</dbReference>
<dbReference type="GeneID" id="85318871"/>
<proteinExistence type="predicted"/>
<dbReference type="Proteomes" id="UP001172101">
    <property type="component" value="Unassembled WGS sequence"/>
</dbReference>
<dbReference type="PANTHER" id="PTHR42336">
    <property type="entry name" value="THIOREDOXIN DOMAIN-CONTAINING PROTEIN-RELATED"/>
    <property type="match status" value="1"/>
</dbReference>
<name>A0AA40AVQ7_9PEZI</name>
<dbReference type="InterPro" id="IPR036249">
    <property type="entry name" value="Thioredoxin-like_sf"/>
</dbReference>
<comment type="caution">
    <text evidence="1">The sequence shown here is derived from an EMBL/GenBank/DDBJ whole genome shotgun (WGS) entry which is preliminary data.</text>
</comment>
<dbReference type="PANTHER" id="PTHR42336:SF2">
    <property type="entry name" value="THIOREDOXIN DOMAIN-CONTAINING PROTEIN"/>
    <property type="match status" value="1"/>
</dbReference>
<dbReference type="InterPro" id="IPR032801">
    <property type="entry name" value="PXL2A/B/C"/>
</dbReference>
<accession>A0AA40AVQ7</accession>
<evidence type="ECO:0000313" key="1">
    <source>
        <dbReference type="EMBL" id="KAK0722908.1"/>
    </source>
</evidence>
<organism evidence="1 2">
    <name type="scientific">Lasiosphaeria miniovina</name>
    <dbReference type="NCBI Taxonomy" id="1954250"/>
    <lineage>
        <taxon>Eukaryota</taxon>
        <taxon>Fungi</taxon>
        <taxon>Dikarya</taxon>
        <taxon>Ascomycota</taxon>
        <taxon>Pezizomycotina</taxon>
        <taxon>Sordariomycetes</taxon>
        <taxon>Sordariomycetidae</taxon>
        <taxon>Sordariales</taxon>
        <taxon>Lasiosphaeriaceae</taxon>
        <taxon>Lasiosphaeria</taxon>
    </lineage>
</organism>
<dbReference type="Gene3D" id="3.40.30.10">
    <property type="entry name" value="Glutaredoxin"/>
    <property type="match status" value="1"/>
</dbReference>
<dbReference type="Pfam" id="PF13911">
    <property type="entry name" value="AhpC-TSA_2"/>
    <property type="match status" value="1"/>
</dbReference>
<evidence type="ECO:0008006" key="3">
    <source>
        <dbReference type="Google" id="ProtNLM"/>
    </source>
</evidence>